<dbReference type="Proteomes" id="UP001056429">
    <property type="component" value="Unassembled WGS sequence"/>
</dbReference>
<dbReference type="EMBL" id="JAGSOJ010000002">
    <property type="protein sequence ID" value="MCM1990800.1"/>
    <property type="molecule type" value="Genomic_DNA"/>
</dbReference>
<evidence type="ECO:0000256" key="7">
    <source>
        <dbReference type="HAMAP-Rule" id="MF_00201"/>
    </source>
</evidence>
<evidence type="ECO:0000256" key="2">
    <source>
        <dbReference type="ARBA" id="ARBA00021310"/>
    </source>
</evidence>
<comment type="caution">
    <text evidence="9">The sequence shown here is derived from an EMBL/GenBank/DDBJ whole genome shotgun (WGS) entry which is preliminary data.</text>
</comment>
<dbReference type="InterPro" id="IPR042242">
    <property type="entry name" value="RecO_C"/>
</dbReference>
<reference evidence="9" key="2">
    <citation type="submission" date="2021-04" db="EMBL/GenBank/DDBJ databases">
        <authorList>
            <person name="Dong X."/>
        </authorList>
    </citation>
    <scope>NUCLEOTIDE SEQUENCE</scope>
    <source>
        <strain evidence="9">ZWT</strain>
    </source>
</reference>
<evidence type="ECO:0000313" key="10">
    <source>
        <dbReference type="Proteomes" id="UP001056429"/>
    </source>
</evidence>
<keyword evidence="5 7" id="KW-0234">DNA repair</keyword>
<evidence type="ECO:0000256" key="6">
    <source>
        <dbReference type="ARBA" id="ARBA00033409"/>
    </source>
</evidence>
<dbReference type="NCBIfam" id="TIGR00613">
    <property type="entry name" value="reco"/>
    <property type="match status" value="1"/>
</dbReference>
<evidence type="ECO:0000259" key="8">
    <source>
        <dbReference type="Pfam" id="PF11967"/>
    </source>
</evidence>
<comment type="similarity">
    <text evidence="1 7">Belongs to the RecO family.</text>
</comment>
<sequence>MIYSTGDDFLSIINSRGIVLNSFDIKENDKIVWMYTEKLGKISVIARGARKKNSKITSLIQGLCFANYSIYKGKSAYFLNEGIIIDSFQDLLRDFETIAYSSYICELINLSIPENEKNFKVFENAIKALYLIKNSVGDIELLIRSFEVKLISSMGYHVNIEKCSECGSSFNNKIYFNNRNFSFVCKECNNSFKEVSLICYTTLRALVNFPIEKIYRINALPEAKKEIGFITNVYLNEICCRRPKSLDMLNFL</sequence>
<evidence type="ECO:0000256" key="1">
    <source>
        <dbReference type="ARBA" id="ARBA00007452"/>
    </source>
</evidence>
<dbReference type="PANTHER" id="PTHR33991">
    <property type="entry name" value="DNA REPAIR PROTEIN RECO"/>
    <property type="match status" value="1"/>
</dbReference>
<dbReference type="HAMAP" id="MF_00201">
    <property type="entry name" value="RecO"/>
    <property type="match status" value="1"/>
</dbReference>
<evidence type="ECO:0000313" key="9">
    <source>
        <dbReference type="EMBL" id="MCM1990800.1"/>
    </source>
</evidence>
<keyword evidence="4 7" id="KW-0233">DNA recombination</keyword>
<accession>A0A9J6P5J2</accession>
<comment type="function">
    <text evidence="7">Involved in DNA repair and RecF pathway recombination.</text>
</comment>
<dbReference type="Gene3D" id="2.40.50.140">
    <property type="entry name" value="Nucleic acid-binding proteins"/>
    <property type="match status" value="1"/>
</dbReference>
<dbReference type="Gene3D" id="1.20.1440.120">
    <property type="entry name" value="Recombination protein O, C-terminal domain"/>
    <property type="match status" value="1"/>
</dbReference>
<dbReference type="PANTHER" id="PTHR33991:SF1">
    <property type="entry name" value="DNA REPAIR PROTEIN RECO"/>
    <property type="match status" value="1"/>
</dbReference>
<evidence type="ECO:0000256" key="4">
    <source>
        <dbReference type="ARBA" id="ARBA00023172"/>
    </source>
</evidence>
<evidence type="ECO:0000256" key="3">
    <source>
        <dbReference type="ARBA" id="ARBA00022763"/>
    </source>
</evidence>
<dbReference type="Pfam" id="PF11967">
    <property type="entry name" value="RecO_N"/>
    <property type="match status" value="1"/>
</dbReference>
<reference evidence="9" key="1">
    <citation type="journal article" date="2021" name="mSystems">
        <title>Bacteria and Archaea Synergistically Convert Glycine Betaine to Biogenic Methane in the Formosa Cold Seep of the South China Sea.</title>
        <authorList>
            <person name="Li L."/>
            <person name="Zhang W."/>
            <person name="Zhang S."/>
            <person name="Song L."/>
            <person name="Sun Q."/>
            <person name="Zhang H."/>
            <person name="Xiang H."/>
            <person name="Dong X."/>
        </authorList>
    </citation>
    <scope>NUCLEOTIDE SEQUENCE</scope>
    <source>
        <strain evidence="9">ZWT</strain>
    </source>
</reference>
<dbReference type="InterPro" id="IPR003717">
    <property type="entry name" value="RecO"/>
</dbReference>
<dbReference type="SUPFAM" id="SSF57863">
    <property type="entry name" value="ArfGap/RecO-like zinc finger"/>
    <property type="match status" value="1"/>
</dbReference>
<dbReference type="GO" id="GO:0006302">
    <property type="term" value="P:double-strand break repair"/>
    <property type="evidence" value="ECO:0007669"/>
    <property type="project" value="TreeGrafter"/>
</dbReference>
<organism evidence="9 10">
    <name type="scientific">Oceanirhabdus seepicola</name>
    <dbReference type="NCBI Taxonomy" id="2828781"/>
    <lineage>
        <taxon>Bacteria</taxon>
        <taxon>Bacillati</taxon>
        <taxon>Bacillota</taxon>
        <taxon>Clostridia</taxon>
        <taxon>Eubacteriales</taxon>
        <taxon>Clostridiaceae</taxon>
        <taxon>Oceanirhabdus</taxon>
    </lineage>
</organism>
<evidence type="ECO:0000256" key="5">
    <source>
        <dbReference type="ARBA" id="ARBA00023204"/>
    </source>
</evidence>
<protein>
    <recommendedName>
        <fullName evidence="2 7">DNA repair protein RecO</fullName>
    </recommendedName>
    <alternativeName>
        <fullName evidence="6 7">Recombination protein O</fullName>
    </alternativeName>
</protein>
<dbReference type="GO" id="GO:0043590">
    <property type="term" value="C:bacterial nucleoid"/>
    <property type="evidence" value="ECO:0007669"/>
    <property type="project" value="TreeGrafter"/>
</dbReference>
<dbReference type="GO" id="GO:0006310">
    <property type="term" value="P:DNA recombination"/>
    <property type="evidence" value="ECO:0007669"/>
    <property type="project" value="UniProtKB-UniRule"/>
</dbReference>
<dbReference type="InterPro" id="IPR012340">
    <property type="entry name" value="NA-bd_OB-fold"/>
</dbReference>
<dbReference type="SUPFAM" id="SSF50249">
    <property type="entry name" value="Nucleic acid-binding proteins"/>
    <property type="match status" value="1"/>
</dbReference>
<proteinExistence type="inferred from homology"/>
<dbReference type="InterPro" id="IPR037278">
    <property type="entry name" value="ARFGAP/RecO"/>
</dbReference>
<keyword evidence="3 7" id="KW-0227">DNA damage</keyword>
<feature type="domain" description="DNA replication/recombination mediator RecO N-terminal" evidence="8">
    <location>
        <begin position="13"/>
        <end position="88"/>
    </location>
</feature>
<dbReference type="AlphaFoldDB" id="A0A9J6P5J2"/>
<name>A0A9J6P5J2_9CLOT</name>
<dbReference type="Pfam" id="PF02565">
    <property type="entry name" value="RecO_C"/>
    <property type="match status" value="1"/>
</dbReference>
<gene>
    <name evidence="7 9" type="primary">recO</name>
    <name evidence="9" type="ORF">KDK92_13800</name>
</gene>
<keyword evidence="10" id="KW-1185">Reference proteome</keyword>
<dbReference type="InterPro" id="IPR022572">
    <property type="entry name" value="DNA_rep/recomb_RecO_N"/>
</dbReference>